<gene>
    <name evidence="3" type="ORF">DY240_21330</name>
</gene>
<proteinExistence type="predicted"/>
<dbReference type="AlphaFoldDB" id="A0A418KLA8"/>
<reference evidence="3 4" key="1">
    <citation type="submission" date="2018-09" db="EMBL/GenBank/DDBJ databases">
        <title>Isolation, diversity and antifungal activity of actinobacteria from wheat.</title>
        <authorList>
            <person name="Han C."/>
        </authorList>
    </citation>
    <scope>NUCLEOTIDE SEQUENCE [LARGE SCALE GENOMIC DNA]</scope>
    <source>
        <strain evidence="3 4">NEAU-YY265</strain>
    </source>
</reference>
<feature type="transmembrane region" description="Helical" evidence="2">
    <location>
        <begin position="75"/>
        <end position="94"/>
    </location>
</feature>
<name>A0A418KLA8_9ACTN</name>
<dbReference type="RefSeq" id="WP_119661862.1">
    <property type="nucleotide sequence ID" value="NZ_QUAL01000189.1"/>
</dbReference>
<dbReference type="EMBL" id="QUAL01000189">
    <property type="protein sequence ID" value="RIQ18312.1"/>
    <property type="molecule type" value="Genomic_DNA"/>
</dbReference>
<evidence type="ECO:0000256" key="1">
    <source>
        <dbReference type="SAM" id="MobiDB-lite"/>
    </source>
</evidence>
<keyword evidence="4" id="KW-1185">Reference proteome</keyword>
<dbReference type="Proteomes" id="UP000284057">
    <property type="component" value="Unassembled WGS sequence"/>
</dbReference>
<dbReference type="SUPFAM" id="SSF103473">
    <property type="entry name" value="MFS general substrate transporter"/>
    <property type="match status" value="1"/>
</dbReference>
<accession>A0A418KLA8</accession>
<evidence type="ECO:0000313" key="3">
    <source>
        <dbReference type="EMBL" id="RIQ18312.1"/>
    </source>
</evidence>
<feature type="transmembrane region" description="Helical" evidence="2">
    <location>
        <begin position="150"/>
        <end position="173"/>
    </location>
</feature>
<evidence type="ECO:0000313" key="4">
    <source>
        <dbReference type="Proteomes" id="UP000284057"/>
    </source>
</evidence>
<dbReference type="InterPro" id="IPR036259">
    <property type="entry name" value="MFS_trans_sf"/>
</dbReference>
<keyword evidence="2" id="KW-0812">Transmembrane</keyword>
<feature type="region of interest" description="Disordered" evidence="1">
    <location>
        <begin position="182"/>
        <end position="244"/>
    </location>
</feature>
<comment type="caution">
    <text evidence="3">The sequence shown here is derived from an EMBL/GenBank/DDBJ whole genome shotgun (WGS) entry which is preliminary data.</text>
</comment>
<feature type="transmembrane region" description="Helical" evidence="2">
    <location>
        <begin position="114"/>
        <end position="138"/>
    </location>
</feature>
<evidence type="ECO:0000256" key="2">
    <source>
        <dbReference type="SAM" id="Phobius"/>
    </source>
</evidence>
<keyword evidence="2" id="KW-1133">Transmembrane helix</keyword>
<feature type="compositionally biased region" description="Basic residues" evidence="1">
    <location>
        <begin position="227"/>
        <end position="244"/>
    </location>
</feature>
<protein>
    <submittedName>
        <fullName evidence="3">MFS transporter</fullName>
    </submittedName>
</protein>
<sequence>MTPSSDTGPARRATSAVFVLTAVLAATGVAPSFALLVATVAVFALANSVIDVAMNVQGVERERRHGRPVSPGLHAAGSLGLVGGGVAGFTVFALGPAAGRLATGRLLDRYGLRWTVQAAGLVVVAGTVLAAVTTVGYLGSFSGPLIVGPLADLTSLSVAIGVVAVAGLATTALGRTAAAFRPPQQLSAPRPAPAVESRTRRDECGASGKKQVTVVVVQERATPPPIPRRRAHVQPHRSSLHRSP</sequence>
<keyword evidence="2" id="KW-0472">Membrane</keyword>
<organism evidence="3 4">
    <name type="scientific">Jiangella rhizosphaerae</name>
    <dbReference type="NCBI Taxonomy" id="2293569"/>
    <lineage>
        <taxon>Bacteria</taxon>
        <taxon>Bacillati</taxon>
        <taxon>Actinomycetota</taxon>
        <taxon>Actinomycetes</taxon>
        <taxon>Jiangellales</taxon>
        <taxon>Jiangellaceae</taxon>
        <taxon>Jiangella</taxon>
    </lineage>
</organism>